<dbReference type="PANTHER" id="PTHR24201">
    <property type="entry name" value="ANK_REP_REGION DOMAIN-CONTAINING PROTEIN"/>
    <property type="match status" value="1"/>
</dbReference>
<dbReference type="SUPFAM" id="SSF50965">
    <property type="entry name" value="Galactose oxidase, central domain"/>
    <property type="match status" value="1"/>
</dbReference>
<comment type="caution">
    <text evidence="4">The sequence shown here is derived from an EMBL/GenBank/DDBJ whole genome shotgun (WGS) entry which is preliminary data.</text>
</comment>
<dbReference type="SMART" id="SM00248">
    <property type="entry name" value="ANK"/>
    <property type="match status" value="5"/>
</dbReference>
<dbReference type="InterPro" id="IPR036770">
    <property type="entry name" value="Ankyrin_rpt-contain_sf"/>
</dbReference>
<protein>
    <recommendedName>
        <fullName evidence="6">Ankyrin repeat protein</fullName>
    </recommendedName>
</protein>
<organism evidence="4 5">
    <name type="scientific">Rhizobium aquaticum</name>
    <dbReference type="NCBI Taxonomy" id="1549636"/>
    <lineage>
        <taxon>Bacteria</taxon>
        <taxon>Pseudomonadati</taxon>
        <taxon>Pseudomonadota</taxon>
        <taxon>Alphaproteobacteria</taxon>
        <taxon>Hyphomicrobiales</taxon>
        <taxon>Rhizobiaceae</taxon>
        <taxon>Rhizobium/Agrobacterium group</taxon>
        <taxon>Rhizobium</taxon>
    </lineage>
</organism>
<evidence type="ECO:0000256" key="1">
    <source>
        <dbReference type="ARBA" id="ARBA00022737"/>
    </source>
</evidence>
<evidence type="ECO:0000313" key="4">
    <source>
        <dbReference type="EMBL" id="MET3613978.1"/>
    </source>
</evidence>
<evidence type="ECO:0008006" key="6">
    <source>
        <dbReference type="Google" id="ProtNLM"/>
    </source>
</evidence>
<dbReference type="PANTHER" id="PTHR24201:SF17">
    <property type="entry name" value="ANKYRIN REPEAT DOMAIN-CONTAINING PROTEIN 10-LIKE ISOFORM X1"/>
    <property type="match status" value="1"/>
</dbReference>
<dbReference type="Gene3D" id="2.120.10.80">
    <property type="entry name" value="Kelch-type beta propeller"/>
    <property type="match status" value="1"/>
</dbReference>
<feature type="repeat" description="ANK" evidence="3">
    <location>
        <begin position="132"/>
        <end position="164"/>
    </location>
</feature>
<evidence type="ECO:0000256" key="3">
    <source>
        <dbReference type="PROSITE-ProRule" id="PRU00023"/>
    </source>
</evidence>
<dbReference type="InterPro" id="IPR011043">
    <property type="entry name" value="Gal_Oxase/kelch_b-propeller"/>
</dbReference>
<dbReference type="Proteomes" id="UP001549047">
    <property type="component" value="Unassembled WGS sequence"/>
</dbReference>
<evidence type="ECO:0000313" key="5">
    <source>
        <dbReference type="Proteomes" id="UP001549047"/>
    </source>
</evidence>
<dbReference type="PROSITE" id="PS50297">
    <property type="entry name" value="ANK_REP_REGION"/>
    <property type="match status" value="1"/>
</dbReference>
<dbReference type="EMBL" id="JBEPMB010000002">
    <property type="protein sequence ID" value="MET3613978.1"/>
    <property type="molecule type" value="Genomic_DNA"/>
</dbReference>
<dbReference type="SUPFAM" id="SSF48403">
    <property type="entry name" value="Ankyrin repeat"/>
    <property type="match status" value="1"/>
</dbReference>
<accession>A0ABV2IZR4</accession>
<keyword evidence="2 3" id="KW-0040">ANK repeat</keyword>
<dbReference type="RefSeq" id="WP_354556469.1">
    <property type="nucleotide sequence ID" value="NZ_JBEPMB010000002.1"/>
</dbReference>
<dbReference type="InterPro" id="IPR050776">
    <property type="entry name" value="Ank_Repeat/CDKN_Inhibitor"/>
</dbReference>
<evidence type="ECO:0000256" key="2">
    <source>
        <dbReference type="ARBA" id="ARBA00023043"/>
    </source>
</evidence>
<dbReference type="Gene3D" id="1.25.40.20">
    <property type="entry name" value="Ankyrin repeat-containing domain"/>
    <property type="match status" value="1"/>
</dbReference>
<keyword evidence="5" id="KW-1185">Reference proteome</keyword>
<gene>
    <name evidence="4" type="ORF">ABID16_002307</name>
</gene>
<dbReference type="InterPro" id="IPR002110">
    <property type="entry name" value="Ankyrin_rpt"/>
</dbReference>
<reference evidence="4 5" key="1">
    <citation type="submission" date="2024-06" db="EMBL/GenBank/DDBJ databases">
        <title>Genomic Encyclopedia of Type Strains, Phase IV (KMG-IV): sequencing the most valuable type-strain genomes for metagenomic binning, comparative biology and taxonomic classification.</title>
        <authorList>
            <person name="Goeker M."/>
        </authorList>
    </citation>
    <scope>NUCLEOTIDE SEQUENCE [LARGE SCALE GENOMIC DNA]</scope>
    <source>
        <strain evidence="4 5">DSM 29780</strain>
    </source>
</reference>
<proteinExistence type="predicted"/>
<name>A0ABV2IZR4_9HYPH</name>
<dbReference type="InterPro" id="IPR015915">
    <property type="entry name" value="Kelch-typ_b-propeller"/>
</dbReference>
<sequence>MESDFSQVVGPGLPDFEVIVAALRCQVDPEKLADADRRKIEDITPETDRFAVLQRLLSAGGDPEKFGWTDIFLAVAFGSLDDLEEALTGKSDIEAVDGQERTAFLFSIQVGEIAKTKLLIDAGADILALGDCGRTPLGYAIEQDDVSMLEWLLEQGFDPEQENALGETVVFDAAELGAVRCLRKLIDFGVDIGRSRHSGTTPIQGANDRQVIEILLDAGVNPNCLDPEQLATLLGYKVDEPPECSMEDYRKYRSRAFGRFNPERVHNPFWTAMVRCGGSASLAEMKYSAEARALRKSKASTPAEKAKTQWNDPRVKPKTEMNFDLGYPIWCYRRFGKSINRLPDGRFVEIAGEHEDYYDPNFCIYNDVIVHDGQGRCEIYAYPADVFPPTDFHSATRVGDFILIIGNLGYVPDRKPGFTPVYRLSIASFKIEPVETKGDMPGWIHGHAARFDGRTKIRISDGRCAVWDNGKLDFVDNRNVFELDLETLTWTRTA</sequence>
<dbReference type="Pfam" id="PF12796">
    <property type="entry name" value="Ank_2"/>
    <property type="match status" value="1"/>
</dbReference>
<dbReference type="PROSITE" id="PS50088">
    <property type="entry name" value="ANK_REPEAT"/>
    <property type="match status" value="1"/>
</dbReference>
<keyword evidence="1" id="KW-0677">Repeat</keyword>